<dbReference type="PANTHER" id="PTHR23426:SF63">
    <property type="entry name" value="TRANSFER PROTEIN, PUTATIVE-RELATED"/>
    <property type="match status" value="1"/>
</dbReference>
<evidence type="ECO:0000256" key="3">
    <source>
        <dbReference type="ARBA" id="ARBA00023004"/>
    </source>
</evidence>
<dbReference type="GO" id="GO:0005739">
    <property type="term" value="C:mitochondrion"/>
    <property type="evidence" value="ECO:0007669"/>
    <property type="project" value="TreeGrafter"/>
</dbReference>
<evidence type="ECO:0000259" key="5">
    <source>
        <dbReference type="PROSITE" id="PS51085"/>
    </source>
</evidence>
<dbReference type="PRINTS" id="PR00355">
    <property type="entry name" value="ADRENODOXIN"/>
</dbReference>
<dbReference type="InterPro" id="IPR001055">
    <property type="entry name" value="Adrenodoxin-like"/>
</dbReference>
<dbReference type="SUPFAM" id="SSF54292">
    <property type="entry name" value="2Fe-2S ferredoxin-like"/>
    <property type="match status" value="1"/>
</dbReference>
<dbReference type="Proteomes" id="UP000038009">
    <property type="component" value="Unassembled WGS sequence"/>
</dbReference>
<keyword evidence="1" id="KW-0001">2Fe-2S</keyword>
<reference evidence="6 7" key="1">
    <citation type="journal article" date="2015" name="PLoS Pathog.">
        <title>Leptomonas seymouri: Adaptations to the Dixenous Life Cycle Analyzed by Genome Sequencing, Transcriptome Profiling and Co-infection with Leishmania donovani.</title>
        <authorList>
            <person name="Kraeva N."/>
            <person name="Butenko A."/>
            <person name="Hlavacova J."/>
            <person name="Kostygov A."/>
            <person name="Myskova J."/>
            <person name="Grybchuk D."/>
            <person name="Lestinova T."/>
            <person name="Votypka J."/>
            <person name="Volf P."/>
            <person name="Opperdoes F."/>
            <person name="Flegontov P."/>
            <person name="Lukes J."/>
            <person name="Yurchenko V."/>
        </authorList>
    </citation>
    <scope>NUCLEOTIDE SEQUENCE [LARGE SCALE GENOMIC DNA]</scope>
    <source>
        <strain evidence="6 7">ATCC 30220</strain>
    </source>
</reference>
<dbReference type="AlphaFoldDB" id="A0A0N1PE81"/>
<keyword evidence="3" id="KW-0408">Iron</keyword>
<dbReference type="PROSITE" id="PS51085">
    <property type="entry name" value="2FE2S_FER_2"/>
    <property type="match status" value="1"/>
</dbReference>
<keyword evidence="2" id="KW-0479">Metal-binding</keyword>
<evidence type="ECO:0000313" key="7">
    <source>
        <dbReference type="Proteomes" id="UP000038009"/>
    </source>
</evidence>
<organism evidence="6 7">
    <name type="scientific">Leptomonas seymouri</name>
    <dbReference type="NCBI Taxonomy" id="5684"/>
    <lineage>
        <taxon>Eukaryota</taxon>
        <taxon>Discoba</taxon>
        <taxon>Euglenozoa</taxon>
        <taxon>Kinetoplastea</taxon>
        <taxon>Metakinetoplastina</taxon>
        <taxon>Trypanosomatida</taxon>
        <taxon>Trypanosomatidae</taxon>
        <taxon>Leishmaniinae</taxon>
        <taxon>Leptomonas</taxon>
    </lineage>
</organism>
<dbReference type="GO" id="GO:0046872">
    <property type="term" value="F:metal ion binding"/>
    <property type="evidence" value="ECO:0007669"/>
    <property type="project" value="UniProtKB-KW"/>
</dbReference>
<dbReference type="Pfam" id="PF00111">
    <property type="entry name" value="Fer2"/>
    <property type="match status" value="1"/>
</dbReference>
<name>A0A0N1PE81_LEPSE</name>
<dbReference type="PANTHER" id="PTHR23426">
    <property type="entry name" value="FERREDOXIN/ADRENODOXIN"/>
    <property type="match status" value="1"/>
</dbReference>
<evidence type="ECO:0000256" key="4">
    <source>
        <dbReference type="ARBA" id="ARBA00023014"/>
    </source>
</evidence>
<dbReference type="CDD" id="cd00207">
    <property type="entry name" value="fer2"/>
    <property type="match status" value="1"/>
</dbReference>
<evidence type="ECO:0000256" key="2">
    <source>
        <dbReference type="ARBA" id="ARBA00022723"/>
    </source>
</evidence>
<keyword evidence="4" id="KW-0411">Iron-sulfur</keyword>
<proteinExistence type="predicted"/>
<comment type="caution">
    <text evidence="6">The sequence shown here is derived from an EMBL/GenBank/DDBJ whole genome shotgun (WGS) entry which is preliminary data.</text>
</comment>
<sequence length="144" mass="15714">MKRMRRWCAGGPQLGALAGRTSSLIIFTLSYSTSGKVKVRVKTRNGACLDVDAPVGITLREALRDVAQPGEFGSCNGNMECGACHVYLSEASFQKVSEPSEREEDLLAKSLDVRETSRLSCQVVLSEQLDGLEVDLPNYLGDTW</sequence>
<dbReference type="InterPro" id="IPR036010">
    <property type="entry name" value="2Fe-2S_ferredoxin-like_sf"/>
</dbReference>
<dbReference type="InterPro" id="IPR012675">
    <property type="entry name" value="Beta-grasp_dom_sf"/>
</dbReference>
<dbReference type="Gene3D" id="3.10.20.30">
    <property type="match status" value="1"/>
</dbReference>
<feature type="domain" description="2Fe-2S ferredoxin-type" evidence="5">
    <location>
        <begin position="37"/>
        <end position="140"/>
    </location>
</feature>
<dbReference type="EMBL" id="LJSK01000063">
    <property type="protein sequence ID" value="KPI88080.1"/>
    <property type="molecule type" value="Genomic_DNA"/>
</dbReference>
<evidence type="ECO:0000313" key="6">
    <source>
        <dbReference type="EMBL" id="KPI88080.1"/>
    </source>
</evidence>
<dbReference type="GO" id="GO:0009055">
    <property type="term" value="F:electron transfer activity"/>
    <property type="evidence" value="ECO:0007669"/>
    <property type="project" value="TreeGrafter"/>
</dbReference>
<gene>
    <name evidence="6" type="ORF">ABL78_2856</name>
</gene>
<accession>A0A0N1PE81</accession>
<dbReference type="VEuPathDB" id="TriTrypDB:Lsey_0063_0280"/>
<keyword evidence="7" id="KW-1185">Reference proteome</keyword>
<protein>
    <submittedName>
        <fullName evidence="6">Adrenodoxin-like protein ferredoxin 2fe-2s-like protein</fullName>
    </submittedName>
</protein>
<dbReference type="OrthoDB" id="259707at2759"/>
<dbReference type="OMA" id="MDVEGTC"/>
<dbReference type="InterPro" id="IPR001041">
    <property type="entry name" value="2Fe-2S_ferredoxin-type"/>
</dbReference>
<dbReference type="GO" id="GO:0051537">
    <property type="term" value="F:2 iron, 2 sulfur cluster binding"/>
    <property type="evidence" value="ECO:0007669"/>
    <property type="project" value="UniProtKB-KW"/>
</dbReference>
<dbReference type="GO" id="GO:0140647">
    <property type="term" value="P:P450-containing electron transport chain"/>
    <property type="evidence" value="ECO:0007669"/>
    <property type="project" value="InterPro"/>
</dbReference>
<evidence type="ECO:0000256" key="1">
    <source>
        <dbReference type="ARBA" id="ARBA00022714"/>
    </source>
</evidence>